<dbReference type="KEGG" id="ahb:bsdtb5_17470"/>
<protein>
    <recommendedName>
        <fullName evidence="2">LysM domain-containing protein</fullName>
    </recommendedName>
</protein>
<feature type="domain" description="LysM" evidence="2">
    <location>
        <begin position="327"/>
        <end position="371"/>
    </location>
</feature>
<accession>A0A7R7EL26</accession>
<reference evidence="3 4" key="1">
    <citation type="submission" date="2020-11" db="EMBL/GenBank/DDBJ databases">
        <title>Draft genome sequencing of a Lachnospiraceae strain isolated from anoxic soil subjected to BSD treatment.</title>
        <authorList>
            <person name="Uek A."/>
            <person name="Tonouchi A."/>
        </authorList>
    </citation>
    <scope>NUCLEOTIDE SEQUENCE [LARGE SCALE GENOMIC DNA]</scope>
    <source>
        <strain evidence="3 4">TB5</strain>
    </source>
</reference>
<feature type="region of interest" description="Disordered" evidence="1">
    <location>
        <begin position="114"/>
        <end position="192"/>
    </location>
</feature>
<dbReference type="SMART" id="SM00257">
    <property type="entry name" value="LysM"/>
    <property type="match status" value="2"/>
</dbReference>
<keyword evidence="4" id="KW-1185">Reference proteome</keyword>
<evidence type="ECO:0000313" key="4">
    <source>
        <dbReference type="Proteomes" id="UP000595897"/>
    </source>
</evidence>
<dbReference type="EMBL" id="AP024169">
    <property type="protein sequence ID" value="BCN30452.1"/>
    <property type="molecule type" value="Genomic_DNA"/>
</dbReference>
<dbReference type="Pfam" id="PF01476">
    <property type="entry name" value="LysM"/>
    <property type="match status" value="2"/>
</dbReference>
<dbReference type="PROSITE" id="PS51782">
    <property type="entry name" value="LYSM"/>
    <property type="match status" value="2"/>
</dbReference>
<feature type="compositionally biased region" description="Low complexity" evidence="1">
    <location>
        <begin position="120"/>
        <end position="192"/>
    </location>
</feature>
<dbReference type="AlphaFoldDB" id="A0A7R7EL26"/>
<name>A0A7R7EL26_9FIRM</name>
<evidence type="ECO:0000313" key="3">
    <source>
        <dbReference type="EMBL" id="BCN30452.1"/>
    </source>
</evidence>
<dbReference type="PANTHER" id="PTHR33734">
    <property type="entry name" value="LYSM DOMAIN-CONTAINING GPI-ANCHORED PROTEIN 2"/>
    <property type="match status" value="1"/>
</dbReference>
<dbReference type="InterPro" id="IPR018392">
    <property type="entry name" value="LysM"/>
</dbReference>
<dbReference type="Proteomes" id="UP000595897">
    <property type="component" value="Chromosome"/>
</dbReference>
<dbReference type="CDD" id="cd00118">
    <property type="entry name" value="LysM"/>
    <property type="match status" value="1"/>
</dbReference>
<proteinExistence type="predicted"/>
<dbReference type="RefSeq" id="WP_271715668.1">
    <property type="nucleotide sequence ID" value="NZ_AP024169.1"/>
</dbReference>
<evidence type="ECO:0000259" key="2">
    <source>
        <dbReference type="PROSITE" id="PS51782"/>
    </source>
</evidence>
<gene>
    <name evidence="3" type="ORF">bsdtb5_17470</name>
</gene>
<dbReference type="SUPFAM" id="SSF54106">
    <property type="entry name" value="LysM domain"/>
    <property type="match status" value="2"/>
</dbReference>
<sequence length="377" mass="42151">MDSKNNYRYYNSVYVDNKISKDNKNEMNQRVVKYDFMNNTNMQEYDAYDTNGYLKNDSFAYVNRGYKFDTSYLDSMVYGYDIKDNDNYENNFLDYPAFKNQELSEILNTQQRNTTMPDETGTMTTPGGTGTMQPGTMTTPGGTGTMQPRTTQPGTMTTPGGTGTMQPGTTQPGTMTTPGGTGTMQPRTTQPGTMMTPGGTGTMQPGTTQPRTTMTPGGTEEMTPEEMNMQPGMTQPSGGMNIQPMPGMPNQFNNFNEMQPELNQYQECKGIIYTVKQGDSLYKISRAYGIPLEMLLKMNPITNVYNLQVGMKICVPVNAPSSEGQYMSYVVQQGERLEDILKKFGITLQYLMKYNKNMNLNNIKPGTTIQVPENVQQ</sequence>
<dbReference type="Gene3D" id="3.10.350.10">
    <property type="entry name" value="LysM domain"/>
    <property type="match status" value="2"/>
</dbReference>
<feature type="domain" description="LysM" evidence="2">
    <location>
        <begin position="271"/>
        <end position="315"/>
    </location>
</feature>
<dbReference type="PANTHER" id="PTHR33734:SF22">
    <property type="entry name" value="MEMBRANE-BOUND LYTIC MUREIN TRANSGLYCOSYLASE D"/>
    <property type="match status" value="1"/>
</dbReference>
<organism evidence="3 4">
    <name type="scientific">Anaeromicropila herbilytica</name>
    <dbReference type="NCBI Taxonomy" id="2785025"/>
    <lineage>
        <taxon>Bacteria</taxon>
        <taxon>Bacillati</taxon>
        <taxon>Bacillota</taxon>
        <taxon>Clostridia</taxon>
        <taxon>Lachnospirales</taxon>
        <taxon>Lachnospiraceae</taxon>
        <taxon>Anaeromicropila</taxon>
    </lineage>
</organism>
<dbReference type="InterPro" id="IPR036779">
    <property type="entry name" value="LysM_dom_sf"/>
</dbReference>
<evidence type="ECO:0000256" key="1">
    <source>
        <dbReference type="SAM" id="MobiDB-lite"/>
    </source>
</evidence>